<dbReference type="Gene3D" id="3.40.190.10">
    <property type="entry name" value="Periplasmic binding protein-like II"/>
    <property type="match status" value="2"/>
</dbReference>
<evidence type="ECO:0000256" key="5">
    <source>
        <dbReference type="SAM" id="SignalP"/>
    </source>
</evidence>
<evidence type="ECO:0000256" key="4">
    <source>
        <dbReference type="ARBA" id="ARBA00022729"/>
    </source>
</evidence>
<dbReference type="EMBL" id="JBHTOA010000035">
    <property type="protein sequence ID" value="MFD1399604.1"/>
    <property type="molecule type" value="Genomic_DNA"/>
</dbReference>
<dbReference type="PANTHER" id="PTHR43649">
    <property type="entry name" value="ARABINOSE-BINDING PROTEIN-RELATED"/>
    <property type="match status" value="1"/>
</dbReference>
<keyword evidence="7" id="KW-1185">Reference proteome</keyword>
<feature type="signal peptide" evidence="5">
    <location>
        <begin position="1"/>
        <end position="23"/>
    </location>
</feature>
<dbReference type="RefSeq" id="WP_204119379.1">
    <property type="nucleotide sequence ID" value="NZ_BOLV01000014.1"/>
</dbReference>
<evidence type="ECO:0000313" key="7">
    <source>
        <dbReference type="Proteomes" id="UP001597199"/>
    </source>
</evidence>
<feature type="chain" id="PRO_5047187232" evidence="5">
    <location>
        <begin position="24"/>
        <end position="431"/>
    </location>
</feature>
<dbReference type="Proteomes" id="UP001597199">
    <property type="component" value="Unassembled WGS sequence"/>
</dbReference>
<protein>
    <submittedName>
        <fullName evidence="6">ABC transporter substrate-binding protein</fullName>
    </submittedName>
</protein>
<evidence type="ECO:0000256" key="1">
    <source>
        <dbReference type="ARBA" id="ARBA00004196"/>
    </source>
</evidence>
<comment type="caution">
    <text evidence="6">The sequence shown here is derived from an EMBL/GenBank/DDBJ whole genome shotgun (WGS) entry which is preliminary data.</text>
</comment>
<reference evidence="7" key="1">
    <citation type="journal article" date="2019" name="Int. J. Syst. Evol. Microbiol.">
        <title>The Global Catalogue of Microorganisms (GCM) 10K type strain sequencing project: providing services to taxonomists for standard genome sequencing and annotation.</title>
        <authorList>
            <consortium name="The Broad Institute Genomics Platform"/>
            <consortium name="The Broad Institute Genome Sequencing Center for Infectious Disease"/>
            <person name="Wu L."/>
            <person name="Ma J."/>
        </authorList>
    </citation>
    <scope>NUCLEOTIDE SEQUENCE [LARGE SCALE GENOMIC DNA]</scope>
    <source>
        <strain evidence="7">CCM 9110</strain>
    </source>
</reference>
<keyword evidence="4 5" id="KW-0732">Signal</keyword>
<dbReference type="InterPro" id="IPR050490">
    <property type="entry name" value="Bact_solute-bd_prot1"/>
</dbReference>
<evidence type="ECO:0000313" key="6">
    <source>
        <dbReference type="EMBL" id="MFD1399604.1"/>
    </source>
</evidence>
<dbReference type="SUPFAM" id="SSF53850">
    <property type="entry name" value="Periplasmic binding protein-like II"/>
    <property type="match status" value="1"/>
</dbReference>
<dbReference type="Pfam" id="PF13416">
    <property type="entry name" value="SBP_bac_8"/>
    <property type="match status" value="1"/>
</dbReference>
<dbReference type="PANTHER" id="PTHR43649:SF31">
    <property type="entry name" value="SN-GLYCEROL-3-PHOSPHATE-BINDING PERIPLASMIC PROTEIN UGPB"/>
    <property type="match status" value="1"/>
</dbReference>
<comment type="subcellular location">
    <subcellularLocation>
        <location evidence="1">Cell envelope</location>
    </subcellularLocation>
</comment>
<dbReference type="CDD" id="cd14748">
    <property type="entry name" value="PBP2_UgpB"/>
    <property type="match status" value="1"/>
</dbReference>
<evidence type="ECO:0000256" key="3">
    <source>
        <dbReference type="ARBA" id="ARBA00022448"/>
    </source>
</evidence>
<accession>A0ABW4BGH3</accession>
<evidence type="ECO:0000256" key="2">
    <source>
        <dbReference type="ARBA" id="ARBA00008520"/>
    </source>
</evidence>
<comment type="similarity">
    <text evidence="2">Belongs to the bacterial solute-binding protein 1 family.</text>
</comment>
<proteinExistence type="inferred from homology"/>
<dbReference type="InterPro" id="IPR006059">
    <property type="entry name" value="SBP"/>
</dbReference>
<name>A0ABW4BGH3_9LACO</name>
<dbReference type="PROSITE" id="PS51257">
    <property type="entry name" value="PROKAR_LIPOPROTEIN"/>
    <property type="match status" value="1"/>
</dbReference>
<sequence>MKKSVWGKSLLGAAAVVLGLGLAACGNSSSDKSSDSGKKVTITFWHGMNGPYQKALNGIISDFNKSQDKYVVKGTAQGNYTALQQKIMAAAKSKKLPTIAQTTYTTVPDYVSNGFITPLDPYMLKGSDKLSQSSLDDIYPAFITSSKYEGKYYSMPFSKSTRIMYYNPTLMKKLGVDMPKSWEDLEALGPKLKAQGVMVMGFDSSFDMELEGLARQAGNPFVSKDLKANLDSKKTLKVTNMIYNMIQKGEAKTAGEDFYGDKSFTSGKTLFYFGSSAGISSMKQNAPKGFTWGTAPLPTYNGKKATELAGNDIVMFKSASTDEQKGAWAFMKYLTSKKETIKWAEATGYVPLRKSAVKDASFQAYLKKNPTSKAAVDSLSFGFQSTAFKGFTEYRNDLLDAVDNMTTKGTKPETAMADLQKKTEVILKDAK</sequence>
<organism evidence="6 7">
    <name type="scientific">Lacticaseibacillus suilingensis</name>
    <dbReference type="NCBI Taxonomy" id="2799577"/>
    <lineage>
        <taxon>Bacteria</taxon>
        <taxon>Bacillati</taxon>
        <taxon>Bacillota</taxon>
        <taxon>Bacilli</taxon>
        <taxon>Lactobacillales</taxon>
        <taxon>Lactobacillaceae</taxon>
        <taxon>Lacticaseibacillus</taxon>
    </lineage>
</organism>
<keyword evidence="3" id="KW-0813">Transport</keyword>
<gene>
    <name evidence="6" type="ORF">ACFQ41_09830</name>
</gene>